<dbReference type="PANTHER" id="PTHR35784:SF1">
    <property type="entry name" value="MEDIATOR OF RNA POLYMERASE II TRANSCRIPTION SUBUNIT 5"/>
    <property type="match status" value="1"/>
</dbReference>
<feature type="region of interest" description="Disordered" evidence="10">
    <location>
        <begin position="925"/>
        <end position="950"/>
    </location>
</feature>
<evidence type="ECO:0000256" key="10">
    <source>
        <dbReference type="SAM" id="MobiDB-lite"/>
    </source>
</evidence>
<name>A0AAN6ZWW4_9PEZI</name>
<reference evidence="11" key="2">
    <citation type="submission" date="2023-05" db="EMBL/GenBank/DDBJ databases">
        <authorList>
            <consortium name="Lawrence Berkeley National Laboratory"/>
            <person name="Steindorff A."/>
            <person name="Hensen N."/>
            <person name="Bonometti L."/>
            <person name="Westerberg I."/>
            <person name="Brannstrom I.O."/>
            <person name="Guillou S."/>
            <person name="Cros-Aarteil S."/>
            <person name="Calhoun S."/>
            <person name="Haridas S."/>
            <person name="Kuo A."/>
            <person name="Mondo S."/>
            <person name="Pangilinan J."/>
            <person name="Riley R."/>
            <person name="Labutti K."/>
            <person name="Andreopoulos B."/>
            <person name="Lipzen A."/>
            <person name="Chen C."/>
            <person name="Yanf M."/>
            <person name="Daum C."/>
            <person name="Ng V."/>
            <person name="Clum A."/>
            <person name="Ohm R."/>
            <person name="Martin F."/>
            <person name="Silar P."/>
            <person name="Natvig D."/>
            <person name="Lalanne C."/>
            <person name="Gautier V."/>
            <person name="Ament-Velasquez S.L."/>
            <person name="Kruys A."/>
            <person name="Hutchinson M.I."/>
            <person name="Powell A.J."/>
            <person name="Barry K."/>
            <person name="Miller A.N."/>
            <person name="Grigoriev I.V."/>
            <person name="Debuchy R."/>
            <person name="Gladieux P."/>
            <person name="Thoren M.H."/>
            <person name="Johannesson H."/>
        </authorList>
    </citation>
    <scope>NUCLEOTIDE SEQUENCE</scope>
    <source>
        <strain evidence="11">CBS 538.74</strain>
    </source>
</reference>
<dbReference type="InterPro" id="IPR014801">
    <property type="entry name" value="Mediator_Med5_fun"/>
</dbReference>
<dbReference type="AlphaFoldDB" id="A0AAN6ZWW4"/>
<reference evidence="11" key="1">
    <citation type="journal article" date="2023" name="Mol. Phylogenet. Evol.">
        <title>Genome-scale phylogeny and comparative genomics of the fungal order Sordariales.</title>
        <authorList>
            <person name="Hensen N."/>
            <person name="Bonometti L."/>
            <person name="Westerberg I."/>
            <person name="Brannstrom I.O."/>
            <person name="Guillou S."/>
            <person name="Cros-Aarteil S."/>
            <person name="Calhoun S."/>
            <person name="Haridas S."/>
            <person name="Kuo A."/>
            <person name="Mondo S."/>
            <person name="Pangilinan J."/>
            <person name="Riley R."/>
            <person name="LaButti K."/>
            <person name="Andreopoulos B."/>
            <person name="Lipzen A."/>
            <person name="Chen C."/>
            <person name="Yan M."/>
            <person name="Daum C."/>
            <person name="Ng V."/>
            <person name="Clum A."/>
            <person name="Steindorff A."/>
            <person name="Ohm R.A."/>
            <person name="Martin F."/>
            <person name="Silar P."/>
            <person name="Natvig D.O."/>
            <person name="Lalanne C."/>
            <person name="Gautier V."/>
            <person name="Ament-Velasquez S.L."/>
            <person name="Kruys A."/>
            <person name="Hutchinson M.I."/>
            <person name="Powell A.J."/>
            <person name="Barry K."/>
            <person name="Miller A.N."/>
            <person name="Grigoriev I.V."/>
            <person name="Debuchy R."/>
            <person name="Gladieux P."/>
            <person name="Hiltunen Thoren M."/>
            <person name="Johannesson H."/>
        </authorList>
    </citation>
    <scope>NUCLEOTIDE SEQUENCE</scope>
    <source>
        <strain evidence="11">CBS 538.74</strain>
    </source>
</reference>
<evidence type="ECO:0000256" key="7">
    <source>
        <dbReference type="ARBA" id="ARBA00023242"/>
    </source>
</evidence>
<organism evidence="11 12">
    <name type="scientific">Chaetomidium leptoderma</name>
    <dbReference type="NCBI Taxonomy" id="669021"/>
    <lineage>
        <taxon>Eukaryota</taxon>
        <taxon>Fungi</taxon>
        <taxon>Dikarya</taxon>
        <taxon>Ascomycota</taxon>
        <taxon>Pezizomycotina</taxon>
        <taxon>Sordariomycetes</taxon>
        <taxon>Sordariomycetidae</taxon>
        <taxon>Sordariales</taxon>
        <taxon>Chaetomiaceae</taxon>
        <taxon>Chaetomidium</taxon>
    </lineage>
</organism>
<dbReference type="GO" id="GO:0006357">
    <property type="term" value="P:regulation of transcription by RNA polymerase II"/>
    <property type="evidence" value="ECO:0007669"/>
    <property type="project" value="InterPro"/>
</dbReference>
<feature type="region of interest" description="Disordered" evidence="10">
    <location>
        <begin position="108"/>
        <end position="132"/>
    </location>
</feature>
<comment type="function">
    <text evidence="9">Component of the Mediator complex, a coactivator involved in the regulated transcription of nearly all RNA polymerase II-dependent genes. Mediator functions as a bridge to convey information from gene-specific regulatory proteins to the basal RNA polymerase II transcription machinery. Mediator is recruited to promoters by direct interactions with regulatory proteins and serves as a scaffold for the assembly of a functional preinitiation complex with RNA polymerase II and the general transcription factors.</text>
</comment>
<comment type="subcellular location">
    <subcellularLocation>
        <location evidence="1 9">Nucleus</location>
    </subcellularLocation>
</comment>
<accession>A0AAN6ZWW4</accession>
<keyword evidence="7 9" id="KW-0539">Nucleus</keyword>
<comment type="caution">
    <text evidence="11">The sequence shown here is derived from an EMBL/GenBank/DDBJ whole genome shotgun (WGS) entry which is preliminary data.</text>
</comment>
<feature type="region of interest" description="Disordered" evidence="10">
    <location>
        <begin position="815"/>
        <end position="837"/>
    </location>
</feature>
<evidence type="ECO:0000256" key="4">
    <source>
        <dbReference type="ARBA" id="ARBA00023015"/>
    </source>
</evidence>
<dbReference type="PANTHER" id="PTHR35784">
    <property type="entry name" value="MEDIATOR OF RNA POLYMERASE II TRANSCRIPTION SUBUNIT 5"/>
    <property type="match status" value="1"/>
</dbReference>
<keyword evidence="6 9" id="KW-0804">Transcription</keyword>
<evidence type="ECO:0000256" key="1">
    <source>
        <dbReference type="ARBA" id="ARBA00004123"/>
    </source>
</evidence>
<protein>
    <recommendedName>
        <fullName evidence="3 9">Mediator of RNA polymerase II transcription subunit 5</fullName>
    </recommendedName>
    <alternativeName>
        <fullName evidence="8 9">Mediator complex subunit 5</fullName>
    </alternativeName>
</protein>
<evidence type="ECO:0000256" key="5">
    <source>
        <dbReference type="ARBA" id="ARBA00023159"/>
    </source>
</evidence>
<keyword evidence="12" id="KW-1185">Reference proteome</keyword>
<sequence length="1108" mass="119882">MGTDSAKAGGLPAAIAAWSGFLHIALMRRLDPDKFADLAPIHFAEHPLPPIIVADILLRPTEAYQYTLDQRVPRYLPALLKQRRVDVPSVLRALYKYSSAHLKVQSQDANALAGDGTEKEEGDEGDESQTKQQIIRWRNSYTPDDMILWRLAQAVHQGSGIKTARQAIQVARVLAKWMALFTEVAAVFSREEAYGSLHGPRRGSLRGLQVKDQVQGARNAFVMFIVAFSENPLVLSVLDQPVCKGICKMLSDALQAFIPCIMQGLPDLAGRLELFRSQTLGRYLPPDKKDATEVNGYMDNLISLDNVQIPEVPIFNSRAGLYIYLSAALVGRPLVDDSTLFTYLHNRYQGDIQSTAVQLILASFDLLANAVFRNEGPKTGHLLKSYVVNKVPLILVSLATTSTMYPFNPELCITEALGQVDTNVFPTLSGMFEMSNTSSSFHDSVRQDFCFSCQLHGLLSQTAIENLLGDITYQSLPDEGRYVKENLVQACLQDVDRTQKLIEELDNMNGNVGAAAQAITEVISSLCRNRETMTLKQLCIQLAAKPLSLDVLLLFNRPQNILHLLCELLDDWEGYEEDQCEYQPVYEEFGSILLLLLAFVYRYNLSAADLGIRSPNSFVGKLLSGGSLYRPLEQLDEYEKDHVNGWLHGLFDTEARGLGDDLMASCPPQDFYLLMPTLFHQIVIALSAGYLTDDMLKGGLEYVVDVLLLPSLVPAILYLSNQLWVGGAQIQSAIIKILQVILRPSSMSNEASAMRSSVLNIVAKPLEHALRSYQRQDPKCQEVEPLLRAIQENLSLSRRTGGADHTELESWCSTQVNNNNANNNNNSANSANSATPHNSLSAAVRHTVQSLIQWAQNPPLNGMPATYTHRQTLAAVKMLGAKRLLSILLDELKSHADTPQTSIAYDVVTALICAPDVTNDASLAATTTTSPTTTTGAGTGTAPAPPMAEEAPAPQQHRVSLGEALKAEADDWKKIQKSDPVMAETVVRLYRRVEAQTALPPPAAAAAAAMLQPELDALGVGVVGGDVGALGDAIAAAAAAGLDGSGVVSDHHHHLVGGLGGEVGGSVVGAGAGGGGGGLDLGGDGLFGGLTTGSDFEADFPGWDMDLS</sequence>
<keyword evidence="5 9" id="KW-0010">Activator</keyword>
<comment type="subunit">
    <text evidence="9">Component of the Mediator complex.</text>
</comment>
<proteinExistence type="inferred from homology"/>
<evidence type="ECO:0000256" key="8">
    <source>
        <dbReference type="ARBA" id="ARBA00031256"/>
    </source>
</evidence>
<evidence type="ECO:0000256" key="3">
    <source>
        <dbReference type="ARBA" id="ARBA00020628"/>
    </source>
</evidence>
<evidence type="ECO:0000313" key="11">
    <source>
        <dbReference type="EMBL" id="KAK4153114.1"/>
    </source>
</evidence>
<feature type="compositionally biased region" description="Low complexity" evidence="10">
    <location>
        <begin position="817"/>
        <end position="834"/>
    </location>
</feature>
<dbReference type="Proteomes" id="UP001302745">
    <property type="component" value="Unassembled WGS sequence"/>
</dbReference>
<dbReference type="Pfam" id="PF08689">
    <property type="entry name" value="Med5"/>
    <property type="match status" value="1"/>
</dbReference>
<feature type="compositionally biased region" description="Acidic residues" evidence="10">
    <location>
        <begin position="118"/>
        <end position="127"/>
    </location>
</feature>
<gene>
    <name evidence="9" type="primary">MED5</name>
    <name evidence="11" type="ORF">C8A00DRAFT_15636</name>
</gene>
<evidence type="ECO:0000256" key="9">
    <source>
        <dbReference type="RuleBase" id="RU364142"/>
    </source>
</evidence>
<evidence type="ECO:0000313" key="12">
    <source>
        <dbReference type="Proteomes" id="UP001302745"/>
    </source>
</evidence>
<keyword evidence="4 9" id="KW-0805">Transcription regulation</keyword>
<dbReference type="GO" id="GO:0003712">
    <property type="term" value="F:transcription coregulator activity"/>
    <property type="evidence" value="ECO:0007669"/>
    <property type="project" value="InterPro"/>
</dbReference>
<comment type="similarity">
    <text evidence="2 9">Belongs to the Mediator complex subunit 5 family.</text>
</comment>
<evidence type="ECO:0000256" key="6">
    <source>
        <dbReference type="ARBA" id="ARBA00023163"/>
    </source>
</evidence>
<dbReference type="EMBL" id="MU856950">
    <property type="protein sequence ID" value="KAK4153114.1"/>
    <property type="molecule type" value="Genomic_DNA"/>
</dbReference>
<evidence type="ECO:0000256" key="2">
    <source>
        <dbReference type="ARBA" id="ARBA00008782"/>
    </source>
</evidence>
<dbReference type="GO" id="GO:0016592">
    <property type="term" value="C:mediator complex"/>
    <property type="evidence" value="ECO:0007669"/>
    <property type="project" value="InterPro"/>
</dbReference>